<protein>
    <submittedName>
        <fullName evidence="1">Uncharacterized protein</fullName>
    </submittedName>
</protein>
<dbReference type="EMBL" id="LFYR01001565">
    <property type="protein sequence ID" value="KMZ60883.1"/>
    <property type="molecule type" value="Genomic_DNA"/>
</dbReference>
<organism evidence="1 2">
    <name type="scientific">Zostera marina</name>
    <name type="common">Eelgrass</name>
    <dbReference type="NCBI Taxonomy" id="29655"/>
    <lineage>
        <taxon>Eukaryota</taxon>
        <taxon>Viridiplantae</taxon>
        <taxon>Streptophyta</taxon>
        <taxon>Embryophyta</taxon>
        <taxon>Tracheophyta</taxon>
        <taxon>Spermatophyta</taxon>
        <taxon>Magnoliopsida</taxon>
        <taxon>Liliopsida</taxon>
        <taxon>Zosteraceae</taxon>
        <taxon>Zostera</taxon>
    </lineage>
</organism>
<reference evidence="2" key="1">
    <citation type="journal article" date="2016" name="Nature">
        <title>The genome of the seagrass Zostera marina reveals angiosperm adaptation to the sea.</title>
        <authorList>
            <person name="Olsen J.L."/>
            <person name="Rouze P."/>
            <person name="Verhelst B."/>
            <person name="Lin Y.-C."/>
            <person name="Bayer T."/>
            <person name="Collen J."/>
            <person name="Dattolo E."/>
            <person name="De Paoli E."/>
            <person name="Dittami S."/>
            <person name="Maumus F."/>
            <person name="Michel G."/>
            <person name="Kersting A."/>
            <person name="Lauritano C."/>
            <person name="Lohaus R."/>
            <person name="Toepel M."/>
            <person name="Tonon T."/>
            <person name="Vanneste K."/>
            <person name="Amirebrahimi M."/>
            <person name="Brakel J."/>
            <person name="Bostroem C."/>
            <person name="Chovatia M."/>
            <person name="Grimwood J."/>
            <person name="Jenkins J.W."/>
            <person name="Jueterbock A."/>
            <person name="Mraz A."/>
            <person name="Stam W.T."/>
            <person name="Tice H."/>
            <person name="Bornberg-Bauer E."/>
            <person name="Green P.J."/>
            <person name="Pearson G.A."/>
            <person name="Procaccini G."/>
            <person name="Duarte C.M."/>
            <person name="Schmutz J."/>
            <person name="Reusch T.B.H."/>
            <person name="Van de Peer Y."/>
        </authorList>
    </citation>
    <scope>NUCLEOTIDE SEQUENCE [LARGE SCALE GENOMIC DNA]</scope>
    <source>
        <strain evidence="2">cv. Finnish</strain>
    </source>
</reference>
<dbReference type="OMA" id="RCIFAAC"/>
<accession>A0A0K9NW60</accession>
<gene>
    <name evidence="1" type="ORF">ZOSMA_56G01140</name>
</gene>
<dbReference type="AlphaFoldDB" id="A0A0K9NW60"/>
<evidence type="ECO:0000313" key="1">
    <source>
        <dbReference type="EMBL" id="KMZ60883.1"/>
    </source>
</evidence>
<evidence type="ECO:0000313" key="2">
    <source>
        <dbReference type="Proteomes" id="UP000036987"/>
    </source>
</evidence>
<keyword evidence="2" id="KW-1185">Reference proteome</keyword>
<comment type="caution">
    <text evidence="1">The sequence shown here is derived from an EMBL/GenBank/DDBJ whole genome shotgun (WGS) entry which is preliminary data.</text>
</comment>
<proteinExistence type="predicted"/>
<sequence length="67" mass="7393">MGHHDPHHHHHHGGNPIMACLCCPCAVFSSAILGVGACITAICSPFLRCFGFGDHHHNHHHHHGHFR</sequence>
<dbReference type="Proteomes" id="UP000036987">
    <property type="component" value="Unassembled WGS sequence"/>
</dbReference>
<name>A0A0K9NW60_ZOSMR</name>